<dbReference type="GO" id="GO:0016787">
    <property type="term" value="F:hydrolase activity"/>
    <property type="evidence" value="ECO:0007669"/>
    <property type="project" value="UniProtKB-KW"/>
</dbReference>
<name>A0ABW7YXZ6_9ACTN</name>
<dbReference type="Proteomes" id="UP001612741">
    <property type="component" value="Unassembled WGS sequence"/>
</dbReference>
<dbReference type="Pfam" id="PF13354">
    <property type="entry name" value="Beta-lactamase2"/>
    <property type="match status" value="1"/>
</dbReference>
<keyword evidence="2" id="KW-0378">Hydrolase</keyword>
<dbReference type="EMBL" id="JBITGY010000007">
    <property type="protein sequence ID" value="MFI6500796.1"/>
    <property type="molecule type" value="Genomic_DNA"/>
</dbReference>
<reference evidence="2 3" key="1">
    <citation type="submission" date="2024-10" db="EMBL/GenBank/DDBJ databases">
        <title>The Natural Products Discovery Center: Release of the First 8490 Sequenced Strains for Exploring Actinobacteria Biosynthetic Diversity.</title>
        <authorList>
            <person name="Kalkreuter E."/>
            <person name="Kautsar S.A."/>
            <person name="Yang D."/>
            <person name="Bader C.D."/>
            <person name="Teijaro C.N."/>
            <person name="Fluegel L."/>
            <person name="Davis C.M."/>
            <person name="Simpson J.R."/>
            <person name="Lauterbach L."/>
            <person name="Steele A.D."/>
            <person name="Gui C."/>
            <person name="Meng S."/>
            <person name="Li G."/>
            <person name="Viehrig K."/>
            <person name="Ye F."/>
            <person name="Su P."/>
            <person name="Kiefer A.F."/>
            <person name="Nichols A."/>
            <person name="Cepeda A.J."/>
            <person name="Yan W."/>
            <person name="Fan B."/>
            <person name="Jiang Y."/>
            <person name="Adhikari A."/>
            <person name="Zheng C.-J."/>
            <person name="Schuster L."/>
            <person name="Cowan T.M."/>
            <person name="Smanski M.J."/>
            <person name="Chevrette M.G."/>
            <person name="De Carvalho L.P.S."/>
            <person name="Shen B."/>
        </authorList>
    </citation>
    <scope>NUCLEOTIDE SEQUENCE [LARGE SCALE GENOMIC DNA]</scope>
    <source>
        <strain evidence="2 3">NPDC050545</strain>
    </source>
</reference>
<dbReference type="InterPro" id="IPR012338">
    <property type="entry name" value="Beta-lactam/transpept-like"/>
</dbReference>
<comment type="caution">
    <text evidence="2">The sequence shown here is derived from an EMBL/GenBank/DDBJ whole genome shotgun (WGS) entry which is preliminary data.</text>
</comment>
<organism evidence="2 3">
    <name type="scientific">Nonomuraea typhae</name>
    <dbReference type="NCBI Taxonomy" id="2603600"/>
    <lineage>
        <taxon>Bacteria</taxon>
        <taxon>Bacillati</taxon>
        <taxon>Actinomycetota</taxon>
        <taxon>Actinomycetes</taxon>
        <taxon>Streptosporangiales</taxon>
        <taxon>Streptosporangiaceae</taxon>
        <taxon>Nonomuraea</taxon>
    </lineage>
</organism>
<sequence>MRAWAMLLSRQLGWLLSGPLGRSLGGLLGRRSGRLVGRRLGWRLGRLVGRRLGWRLGRLVGRRLGWLSGGLVVGLVAVAGCGSRPAVVPMVPHTHVANPVCTLKFPDPAAGKAARAQLQRDVARYLARQPGRIVYAAHDLVTGVRLGHGEHENGMITASGSKVDILTALMLSRGRLSGSEHDLASRMIRESDNHAADALWWRVGAGYGMGRFYRRTGLSETTPGPSRYWGGTSTSPADRIRLLRLLVQGGAGLAQGHRRHILELMSRVQRDQAWGVSAAARPGDRVALKNGWTPRPFVHNTWAVTSYGRISGPGRDLLLAVQTDRQPGEGTGIQAIEGLAKLIGHRLDTLTPTFTRPCPATTIT</sequence>
<dbReference type="InterPro" id="IPR045155">
    <property type="entry name" value="Beta-lactam_cat"/>
</dbReference>
<evidence type="ECO:0000259" key="1">
    <source>
        <dbReference type="Pfam" id="PF13354"/>
    </source>
</evidence>
<feature type="domain" description="Beta-lactamase class A catalytic" evidence="1">
    <location>
        <begin position="181"/>
        <end position="294"/>
    </location>
</feature>
<dbReference type="InterPro" id="IPR000871">
    <property type="entry name" value="Beta-lactam_class-A"/>
</dbReference>
<protein>
    <submittedName>
        <fullName evidence="2">Serine hydrolase</fullName>
    </submittedName>
</protein>
<accession>A0ABW7YXZ6</accession>
<dbReference type="Gene3D" id="3.40.710.10">
    <property type="entry name" value="DD-peptidase/beta-lactamase superfamily"/>
    <property type="match status" value="1"/>
</dbReference>
<dbReference type="SUPFAM" id="SSF56601">
    <property type="entry name" value="beta-lactamase/transpeptidase-like"/>
    <property type="match status" value="1"/>
</dbReference>
<evidence type="ECO:0000313" key="3">
    <source>
        <dbReference type="Proteomes" id="UP001612741"/>
    </source>
</evidence>
<dbReference type="PANTHER" id="PTHR35333:SF3">
    <property type="entry name" value="BETA-LACTAMASE-TYPE TRANSPEPTIDASE FOLD CONTAINING PROTEIN"/>
    <property type="match status" value="1"/>
</dbReference>
<dbReference type="RefSeq" id="WP_397084942.1">
    <property type="nucleotide sequence ID" value="NZ_JBITGY010000007.1"/>
</dbReference>
<keyword evidence="3" id="KW-1185">Reference proteome</keyword>
<proteinExistence type="predicted"/>
<evidence type="ECO:0000313" key="2">
    <source>
        <dbReference type="EMBL" id="MFI6500796.1"/>
    </source>
</evidence>
<gene>
    <name evidence="2" type="ORF">ACIBG2_25710</name>
</gene>
<dbReference type="PANTHER" id="PTHR35333">
    <property type="entry name" value="BETA-LACTAMASE"/>
    <property type="match status" value="1"/>
</dbReference>